<sequence length="175" mass="19829">MDDIELILPSLEFEQEIIDYKKEFPYSPNGINGSSTLAFKNSVTDWLDYLETLTARETLPANRVPSVQYIAVKKSDKSIVGMISVRLELNDYLLNYAGHIGYSVKPSERRKGYGSKMLALALIEAKKRNLNKVLVTCADDNEASAGVIENNNGVLEDKRLEPDDRELLRRYWIAL</sequence>
<dbReference type="Pfam" id="PF00583">
    <property type="entry name" value="Acetyltransf_1"/>
    <property type="match status" value="1"/>
</dbReference>
<evidence type="ECO:0000259" key="1">
    <source>
        <dbReference type="PROSITE" id="PS51186"/>
    </source>
</evidence>
<dbReference type="InterPro" id="IPR000182">
    <property type="entry name" value="GNAT_dom"/>
</dbReference>
<protein>
    <submittedName>
        <fullName evidence="2">GNAT family N-acetyltransferase</fullName>
    </submittedName>
</protein>
<dbReference type="EMBL" id="NULO01000135">
    <property type="protein sequence ID" value="PGS92116.1"/>
    <property type="molecule type" value="Genomic_DNA"/>
</dbReference>
<dbReference type="PANTHER" id="PTHR39173:SF1">
    <property type="entry name" value="ACETYLTRANSFERASE"/>
    <property type="match status" value="1"/>
</dbReference>
<gene>
    <name evidence="2" type="ORF">COD09_26705</name>
</gene>
<accession>A0A2C1CVH7</accession>
<evidence type="ECO:0000313" key="2">
    <source>
        <dbReference type="EMBL" id="PGS92116.1"/>
    </source>
</evidence>
<name>A0A2C1CVH7_BACCE</name>
<dbReference type="Proteomes" id="UP000225872">
    <property type="component" value="Unassembled WGS sequence"/>
</dbReference>
<dbReference type="PANTHER" id="PTHR39173">
    <property type="entry name" value="ACETYLTRANSFERASE"/>
    <property type="match status" value="1"/>
</dbReference>
<dbReference type="InterPro" id="IPR016181">
    <property type="entry name" value="Acyl_CoA_acyltransferase"/>
</dbReference>
<comment type="caution">
    <text evidence="2">The sequence shown here is derived from an EMBL/GenBank/DDBJ whole genome shotgun (WGS) entry which is preliminary data.</text>
</comment>
<dbReference type="Gene3D" id="3.40.630.30">
    <property type="match status" value="1"/>
</dbReference>
<evidence type="ECO:0000313" key="3">
    <source>
        <dbReference type="Proteomes" id="UP000225872"/>
    </source>
</evidence>
<dbReference type="SUPFAM" id="SSF55729">
    <property type="entry name" value="Acyl-CoA N-acyltransferases (Nat)"/>
    <property type="match status" value="1"/>
</dbReference>
<proteinExistence type="predicted"/>
<dbReference type="AlphaFoldDB" id="A0A2C1CVH7"/>
<dbReference type="CDD" id="cd04301">
    <property type="entry name" value="NAT_SF"/>
    <property type="match status" value="1"/>
</dbReference>
<reference evidence="2 3" key="1">
    <citation type="submission" date="2017-09" db="EMBL/GenBank/DDBJ databases">
        <title>Large-scale bioinformatics analysis of Bacillus genomes uncovers conserved roles of natural products in bacterial physiology.</title>
        <authorList>
            <consortium name="Agbiome Team Llc"/>
            <person name="Bleich R.M."/>
            <person name="Grubbs K.J."/>
            <person name="Santa Maria K.C."/>
            <person name="Allen S.E."/>
            <person name="Farag S."/>
            <person name="Shank E.A."/>
            <person name="Bowers A."/>
        </authorList>
    </citation>
    <scope>NUCLEOTIDE SEQUENCE [LARGE SCALE GENOMIC DNA]</scope>
    <source>
        <strain evidence="2 3">AFS041432</strain>
    </source>
</reference>
<dbReference type="RefSeq" id="WP_098786628.1">
    <property type="nucleotide sequence ID" value="NZ_NULO01000135.1"/>
</dbReference>
<organism evidence="2 3">
    <name type="scientific">Bacillus cereus</name>
    <dbReference type="NCBI Taxonomy" id="1396"/>
    <lineage>
        <taxon>Bacteria</taxon>
        <taxon>Bacillati</taxon>
        <taxon>Bacillota</taxon>
        <taxon>Bacilli</taxon>
        <taxon>Bacillales</taxon>
        <taxon>Bacillaceae</taxon>
        <taxon>Bacillus</taxon>
        <taxon>Bacillus cereus group</taxon>
    </lineage>
</organism>
<dbReference type="PROSITE" id="PS51186">
    <property type="entry name" value="GNAT"/>
    <property type="match status" value="1"/>
</dbReference>
<keyword evidence="2" id="KW-0808">Transferase</keyword>
<feature type="domain" description="N-acetyltransferase" evidence="1">
    <location>
        <begin position="18"/>
        <end position="175"/>
    </location>
</feature>
<dbReference type="GO" id="GO:0016747">
    <property type="term" value="F:acyltransferase activity, transferring groups other than amino-acyl groups"/>
    <property type="evidence" value="ECO:0007669"/>
    <property type="project" value="InterPro"/>
</dbReference>